<dbReference type="Pfam" id="PF01814">
    <property type="entry name" value="Hemerythrin"/>
    <property type="match status" value="1"/>
</dbReference>
<name>A0ABV4TX77_9GAMM</name>
<dbReference type="Proteomes" id="UP001575181">
    <property type="component" value="Unassembled WGS sequence"/>
</dbReference>
<sequence length="150" mass="17048">MECGTETITAFFQDDHRRLDGLFEAYQDARALGIPEPLDRFDAFAEGLRRHIGWEEERLFPVFEAHMGMQMAGPTAVMRREHREIEAVLDEIRRALADGWVGNLAEPEERLRELLSSHNGKEEQVLYPAIDNLLDPSECAGLLAAIRTEA</sequence>
<protein>
    <submittedName>
        <fullName evidence="2">Hemerythrin domain-containing protein</fullName>
    </submittedName>
</protein>
<evidence type="ECO:0000259" key="1">
    <source>
        <dbReference type="Pfam" id="PF01814"/>
    </source>
</evidence>
<evidence type="ECO:0000313" key="2">
    <source>
        <dbReference type="EMBL" id="MFA9461938.1"/>
    </source>
</evidence>
<dbReference type="PANTHER" id="PTHR39966">
    <property type="entry name" value="BLL2471 PROTEIN-RELATED"/>
    <property type="match status" value="1"/>
</dbReference>
<feature type="domain" description="Hemerythrin-like" evidence="1">
    <location>
        <begin position="8"/>
        <end position="130"/>
    </location>
</feature>
<dbReference type="EMBL" id="JBGUAW010000009">
    <property type="protein sequence ID" value="MFA9461938.1"/>
    <property type="molecule type" value="Genomic_DNA"/>
</dbReference>
<reference evidence="2 3" key="1">
    <citation type="submission" date="2024-08" db="EMBL/GenBank/DDBJ databases">
        <title>Whole-genome sequencing of halo(alkali)philic microorganisms from hypersaline lakes.</title>
        <authorList>
            <person name="Sorokin D.Y."/>
            <person name="Merkel A.Y."/>
            <person name="Messina E."/>
            <person name="Yakimov M."/>
        </authorList>
    </citation>
    <scope>NUCLEOTIDE SEQUENCE [LARGE SCALE GENOMIC DNA]</scope>
    <source>
        <strain evidence="2 3">Cl-TMA</strain>
    </source>
</reference>
<dbReference type="InterPro" id="IPR012312">
    <property type="entry name" value="Hemerythrin-like"/>
</dbReference>
<dbReference type="PANTHER" id="PTHR39966:SF3">
    <property type="entry name" value="DUF438 DOMAIN-CONTAINING PROTEIN"/>
    <property type="match status" value="1"/>
</dbReference>
<evidence type="ECO:0000313" key="3">
    <source>
        <dbReference type="Proteomes" id="UP001575181"/>
    </source>
</evidence>
<accession>A0ABV4TX77</accession>
<gene>
    <name evidence="2" type="ORF">ACERLL_14025</name>
</gene>
<dbReference type="Gene3D" id="1.20.120.520">
    <property type="entry name" value="nmb1532 protein domain like"/>
    <property type="match status" value="1"/>
</dbReference>
<dbReference type="RefSeq" id="WP_373656725.1">
    <property type="nucleotide sequence ID" value="NZ_JBGUAW010000009.1"/>
</dbReference>
<keyword evidence="3" id="KW-1185">Reference proteome</keyword>
<organism evidence="2 3">
    <name type="scientific">Thiohalorhabdus methylotrophus</name>
    <dbReference type="NCBI Taxonomy" id="3242694"/>
    <lineage>
        <taxon>Bacteria</taxon>
        <taxon>Pseudomonadati</taxon>
        <taxon>Pseudomonadota</taxon>
        <taxon>Gammaproteobacteria</taxon>
        <taxon>Thiohalorhabdales</taxon>
        <taxon>Thiohalorhabdaceae</taxon>
        <taxon>Thiohalorhabdus</taxon>
    </lineage>
</organism>
<proteinExistence type="predicted"/>
<comment type="caution">
    <text evidence="2">The sequence shown here is derived from an EMBL/GenBank/DDBJ whole genome shotgun (WGS) entry which is preliminary data.</text>
</comment>